<dbReference type="OrthoDB" id="10510399at2759"/>
<gene>
    <name evidence="1" type="ORF">NPIL_330951</name>
</gene>
<dbReference type="Proteomes" id="UP000887013">
    <property type="component" value="Unassembled WGS sequence"/>
</dbReference>
<comment type="caution">
    <text evidence="1">The sequence shown here is derived from an EMBL/GenBank/DDBJ whole genome shotgun (WGS) entry which is preliminary data.</text>
</comment>
<proteinExistence type="predicted"/>
<accession>A0A8X6PZ88</accession>
<keyword evidence="2" id="KW-1185">Reference proteome</keyword>
<name>A0A8X6PZ88_NEPPI</name>
<sequence length="109" mass="12758">MKYAIEGKKLKLRQRNIYRRDLPALTVGHEGRRGSLWNAAGFIALVENQGRADGWWGEMSSANLIRRIVMTIHHEYLERRDKKCVPIKFFSVSRIEWCIVASVTKENRE</sequence>
<evidence type="ECO:0000313" key="1">
    <source>
        <dbReference type="EMBL" id="GFT96786.1"/>
    </source>
</evidence>
<evidence type="ECO:0000313" key="2">
    <source>
        <dbReference type="Proteomes" id="UP000887013"/>
    </source>
</evidence>
<reference evidence="1" key="1">
    <citation type="submission" date="2020-08" db="EMBL/GenBank/DDBJ databases">
        <title>Multicomponent nature underlies the extraordinary mechanical properties of spider dragline silk.</title>
        <authorList>
            <person name="Kono N."/>
            <person name="Nakamura H."/>
            <person name="Mori M."/>
            <person name="Yoshida Y."/>
            <person name="Ohtoshi R."/>
            <person name="Malay A.D."/>
            <person name="Moran D.A.P."/>
            <person name="Tomita M."/>
            <person name="Numata K."/>
            <person name="Arakawa K."/>
        </authorList>
    </citation>
    <scope>NUCLEOTIDE SEQUENCE</scope>
</reference>
<organism evidence="1 2">
    <name type="scientific">Nephila pilipes</name>
    <name type="common">Giant wood spider</name>
    <name type="synonym">Nephila maculata</name>
    <dbReference type="NCBI Taxonomy" id="299642"/>
    <lineage>
        <taxon>Eukaryota</taxon>
        <taxon>Metazoa</taxon>
        <taxon>Ecdysozoa</taxon>
        <taxon>Arthropoda</taxon>
        <taxon>Chelicerata</taxon>
        <taxon>Arachnida</taxon>
        <taxon>Araneae</taxon>
        <taxon>Araneomorphae</taxon>
        <taxon>Entelegynae</taxon>
        <taxon>Araneoidea</taxon>
        <taxon>Nephilidae</taxon>
        <taxon>Nephila</taxon>
    </lineage>
</organism>
<dbReference type="AlphaFoldDB" id="A0A8X6PZ88"/>
<protein>
    <submittedName>
        <fullName evidence="1">Uncharacterized protein</fullName>
    </submittedName>
</protein>
<dbReference type="EMBL" id="BMAW01026325">
    <property type="protein sequence ID" value="GFT96786.1"/>
    <property type="molecule type" value="Genomic_DNA"/>
</dbReference>